<gene>
    <name evidence="2" type="ORF">HanXRQr2_Chr04g0167891</name>
</gene>
<name>A0A9K3NRD3_HELAN</name>
<accession>A0A9K3NRD3</accession>
<dbReference type="Proteomes" id="UP000215914">
    <property type="component" value="Unassembled WGS sequence"/>
</dbReference>
<protein>
    <submittedName>
        <fullName evidence="2">Uncharacterized protein</fullName>
    </submittedName>
</protein>
<keyword evidence="1" id="KW-0812">Transmembrane</keyword>
<organism evidence="2 3">
    <name type="scientific">Helianthus annuus</name>
    <name type="common">Common sunflower</name>
    <dbReference type="NCBI Taxonomy" id="4232"/>
    <lineage>
        <taxon>Eukaryota</taxon>
        <taxon>Viridiplantae</taxon>
        <taxon>Streptophyta</taxon>
        <taxon>Embryophyta</taxon>
        <taxon>Tracheophyta</taxon>
        <taxon>Spermatophyta</taxon>
        <taxon>Magnoliopsida</taxon>
        <taxon>eudicotyledons</taxon>
        <taxon>Gunneridae</taxon>
        <taxon>Pentapetalae</taxon>
        <taxon>asterids</taxon>
        <taxon>campanulids</taxon>
        <taxon>Asterales</taxon>
        <taxon>Asteraceae</taxon>
        <taxon>Asteroideae</taxon>
        <taxon>Heliantheae alliance</taxon>
        <taxon>Heliantheae</taxon>
        <taxon>Helianthus</taxon>
    </lineage>
</organism>
<reference evidence="2" key="2">
    <citation type="submission" date="2020-06" db="EMBL/GenBank/DDBJ databases">
        <title>Helianthus annuus Genome sequencing and assembly Release 2.</title>
        <authorList>
            <person name="Gouzy J."/>
            <person name="Langlade N."/>
            <person name="Munos S."/>
        </authorList>
    </citation>
    <scope>NUCLEOTIDE SEQUENCE</scope>
    <source>
        <tissue evidence="2">Leaves</tissue>
    </source>
</reference>
<comment type="caution">
    <text evidence="2">The sequence shown here is derived from an EMBL/GenBank/DDBJ whole genome shotgun (WGS) entry which is preliminary data.</text>
</comment>
<dbReference type="Gramene" id="mRNA:HanXRQr2_Chr04g0167891">
    <property type="protein sequence ID" value="mRNA:HanXRQr2_Chr04g0167891"/>
    <property type="gene ID" value="HanXRQr2_Chr04g0167891"/>
</dbReference>
<evidence type="ECO:0000256" key="1">
    <source>
        <dbReference type="SAM" id="Phobius"/>
    </source>
</evidence>
<dbReference type="AlphaFoldDB" id="A0A9K3NRD3"/>
<keyword evidence="1" id="KW-1133">Transmembrane helix</keyword>
<dbReference type="EMBL" id="MNCJ02000319">
    <property type="protein sequence ID" value="KAF5810307.1"/>
    <property type="molecule type" value="Genomic_DNA"/>
</dbReference>
<keyword evidence="3" id="KW-1185">Reference proteome</keyword>
<proteinExistence type="predicted"/>
<evidence type="ECO:0000313" key="2">
    <source>
        <dbReference type="EMBL" id="KAF5810307.1"/>
    </source>
</evidence>
<sequence length="60" mass="6445">MKKSPSSSASLLPSSTLTSLIFSKSLLFPTSILAVVVSHLLLSSSSHRLTLSKVERRVMS</sequence>
<reference evidence="2" key="1">
    <citation type="journal article" date="2017" name="Nature">
        <title>The sunflower genome provides insights into oil metabolism, flowering and Asterid evolution.</title>
        <authorList>
            <person name="Badouin H."/>
            <person name="Gouzy J."/>
            <person name="Grassa C.J."/>
            <person name="Murat F."/>
            <person name="Staton S.E."/>
            <person name="Cottret L."/>
            <person name="Lelandais-Briere C."/>
            <person name="Owens G.L."/>
            <person name="Carrere S."/>
            <person name="Mayjonade B."/>
            <person name="Legrand L."/>
            <person name="Gill N."/>
            <person name="Kane N.C."/>
            <person name="Bowers J.E."/>
            <person name="Hubner S."/>
            <person name="Bellec A."/>
            <person name="Berard A."/>
            <person name="Berges H."/>
            <person name="Blanchet N."/>
            <person name="Boniface M.C."/>
            <person name="Brunel D."/>
            <person name="Catrice O."/>
            <person name="Chaidir N."/>
            <person name="Claudel C."/>
            <person name="Donnadieu C."/>
            <person name="Faraut T."/>
            <person name="Fievet G."/>
            <person name="Helmstetter N."/>
            <person name="King M."/>
            <person name="Knapp S.J."/>
            <person name="Lai Z."/>
            <person name="Le Paslier M.C."/>
            <person name="Lippi Y."/>
            <person name="Lorenzon L."/>
            <person name="Mandel J.R."/>
            <person name="Marage G."/>
            <person name="Marchand G."/>
            <person name="Marquand E."/>
            <person name="Bret-Mestries E."/>
            <person name="Morien E."/>
            <person name="Nambeesan S."/>
            <person name="Nguyen T."/>
            <person name="Pegot-Espagnet P."/>
            <person name="Pouilly N."/>
            <person name="Raftis F."/>
            <person name="Sallet E."/>
            <person name="Schiex T."/>
            <person name="Thomas J."/>
            <person name="Vandecasteele C."/>
            <person name="Vares D."/>
            <person name="Vear F."/>
            <person name="Vautrin S."/>
            <person name="Crespi M."/>
            <person name="Mangin B."/>
            <person name="Burke J.M."/>
            <person name="Salse J."/>
            <person name="Munos S."/>
            <person name="Vincourt P."/>
            <person name="Rieseberg L.H."/>
            <person name="Langlade N.B."/>
        </authorList>
    </citation>
    <scope>NUCLEOTIDE SEQUENCE</scope>
    <source>
        <tissue evidence="2">Leaves</tissue>
    </source>
</reference>
<keyword evidence="1" id="KW-0472">Membrane</keyword>
<feature type="transmembrane region" description="Helical" evidence="1">
    <location>
        <begin position="20"/>
        <end position="42"/>
    </location>
</feature>
<evidence type="ECO:0000313" key="3">
    <source>
        <dbReference type="Proteomes" id="UP000215914"/>
    </source>
</evidence>